<organism evidence="12 13">
    <name type="scientific">Lactococcus lactis subsp. cremoris</name>
    <name type="common">Streptococcus cremoris</name>
    <dbReference type="NCBI Taxonomy" id="1359"/>
    <lineage>
        <taxon>Bacteria</taxon>
        <taxon>Bacillati</taxon>
        <taxon>Bacillota</taxon>
        <taxon>Bacilli</taxon>
        <taxon>Lactobacillales</taxon>
        <taxon>Streptococcaceae</taxon>
        <taxon>Lactococcus</taxon>
    </lineage>
</organism>
<keyword evidence="8" id="KW-1133">Transmembrane helix</keyword>
<comment type="subcellular location">
    <subcellularLocation>
        <location evidence="2">Cell membrane</location>
        <topology evidence="2">Multi-pass membrane protein</topology>
    </subcellularLocation>
</comment>
<dbReference type="GO" id="GO:0005886">
    <property type="term" value="C:plasma membrane"/>
    <property type="evidence" value="ECO:0007669"/>
    <property type="project" value="UniProtKB-SubCell"/>
</dbReference>
<protein>
    <recommendedName>
        <fullName evidence="3">Probable multidrug resistance protein NorM</fullName>
    </recommendedName>
    <alternativeName>
        <fullName evidence="11">Multidrug-efflux transporter</fullName>
    </alternativeName>
</protein>
<evidence type="ECO:0000256" key="7">
    <source>
        <dbReference type="ARBA" id="ARBA00022692"/>
    </source>
</evidence>
<proteinExistence type="predicted"/>
<dbReference type="Pfam" id="PF01554">
    <property type="entry name" value="MatE"/>
    <property type="match status" value="2"/>
</dbReference>
<keyword evidence="5" id="KW-0050">Antiport</keyword>
<evidence type="ECO:0000256" key="8">
    <source>
        <dbReference type="ARBA" id="ARBA00022989"/>
    </source>
</evidence>
<sequence length="429" mass="47186">MKTNKEILKFALPAIIENFLQMLVGVSDTMIVAHLSLSAVAAVSLANNLITVYQAIFIALGTIISSLFAKVLIEKKAKEKLKELINSATKLTVLIGLVFGLFSLFAAQPILYLLGARQQVLELSIIYLSLVGGLIVLLALMTTFGAFLRADGNTKIPMWASFFASVLNLLFSIVFIFVFHLGVLGTALGAVLARVIGTAFLYYKLKEKRPSLQFYKVKLNRQLIKLSLPAAGERLSMRLGDLLIMMIIVRLGERVFAGNAIGESITQFNYMPVFGMATVTVILVAQATAENNIENIKSYIKKTYWLATSMMFVIGLVLLLTANMLNHLFTTDRIAMGASTIVILFSFLATFFVTGATTYTAAFQGIGNTKLSFYATTLGMFGIRLILGAFLALVLKLGLEGVWLAVLLDNFFRFVFLKIKFKKTLITEI</sequence>
<dbReference type="PANTHER" id="PTHR43298">
    <property type="entry name" value="MULTIDRUG RESISTANCE PROTEIN NORM-RELATED"/>
    <property type="match status" value="1"/>
</dbReference>
<keyword evidence="4" id="KW-0813">Transport</keyword>
<dbReference type="InterPro" id="IPR002528">
    <property type="entry name" value="MATE_fam"/>
</dbReference>
<evidence type="ECO:0000256" key="3">
    <source>
        <dbReference type="ARBA" id="ARBA00020268"/>
    </source>
</evidence>
<keyword evidence="7" id="KW-0812">Transmembrane</keyword>
<dbReference type="EMBL" id="CP015899">
    <property type="protein sequence ID" value="ARE27625.1"/>
    <property type="molecule type" value="Genomic_DNA"/>
</dbReference>
<dbReference type="RefSeq" id="WP_032951279.1">
    <property type="nucleotide sequence ID" value="NZ_CP015899.2"/>
</dbReference>
<evidence type="ECO:0000256" key="11">
    <source>
        <dbReference type="ARBA" id="ARBA00031636"/>
    </source>
</evidence>
<keyword evidence="9" id="KW-0406">Ion transport</keyword>
<dbReference type="InterPro" id="IPR048279">
    <property type="entry name" value="MdtK-like"/>
</dbReference>
<evidence type="ECO:0000256" key="9">
    <source>
        <dbReference type="ARBA" id="ARBA00023065"/>
    </source>
</evidence>
<dbReference type="InterPro" id="IPR050222">
    <property type="entry name" value="MATE_MdtK"/>
</dbReference>
<dbReference type="Proteomes" id="UP000191806">
    <property type="component" value="Chromosome"/>
</dbReference>
<evidence type="ECO:0000313" key="12">
    <source>
        <dbReference type="EMBL" id="ARE27625.1"/>
    </source>
</evidence>
<keyword evidence="6" id="KW-1003">Cell membrane</keyword>
<gene>
    <name evidence="12" type="ORF">LLJM1_0157</name>
</gene>
<dbReference type="NCBIfam" id="TIGR00797">
    <property type="entry name" value="matE"/>
    <property type="match status" value="1"/>
</dbReference>
<name>A0A1V0PEK6_LACLC</name>
<accession>A0A1V0PEK6</accession>
<reference evidence="12 13" key="1">
    <citation type="journal article" date="2017" name="BMC Genomics">
        <title>Comparative and functional genomics of the Lactococcus lactis taxon; insights into evolution and niche adaptation.</title>
        <authorList>
            <person name="Kelleher P."/>
            <person name="Bottacini F."/>
            <person name="Mahony J."/>
            <person name="Kilcawley K.N."/>
            <person name="van Sinderen D."/>
        </authorList>
    </citation>
    <scope>NUCLEOTIDE SEQUENCE [LARGE SCALE GENOMIC DNA]</scope>
    <source>
        <strain evidence="12 13">JM1</strain>
    </source>
</reference>
<evidence type="ECO:0000256" key="10">
    <source>
        <dbReference type="ARBA" id="ARBA00023136"/>
    </source>
</evidence>
<evidence type="ECO:0000256" key="4">
    <source>
        <dbReference type="ARBA" id="ARBA00022448"/>
    </source>
</evidence>
<dbReference type="PIRSF" id="PIRSF006603">
    <property type="entry name" value="DinF"/>
    <property type="match status" value="1"/>
</dbReference>
<comment type="function">
    <text evidence="1">Multidrug efflux pump.</text>
</comment>
<dbReference type="PANTHER" id="PTHR43298:SF4">
    <property type="entry name" value="DRUG_SODIUM ANTIPORTER"/>
    <property type="match status" value="1"/>
</dbReference>
<dbReference type="AlphaFoldDB" id="A0A1V0PEK6"/>
<evidence type="ECO:0000256" key="2">
    <source>
        <dbReference type="ARBA" id="ARBA00004651"/>
    </source>
</evidence>
<evidence type="ECO:0000313" key="13">
    <source>
        <dbReference type="Proteomes" id="UP000191806"/>
    </source>
</evidence>
<dbReference type="GO" id="GO:0006811">
    <property type="term" value="P:monoatomic ion transport"/>
    <property type="evidence" value="ECO:0007669"/>
    <property type="project" value="UniProtKB-KW"/>
</dbReference>
<dbReference type="GO" id="GO:0015297">
    <property type="term" value="F:antiporter activity"/>
    <property type="evidence" value="ECO:0007669"/>
    <property type="project" value="UniProtKB-KW"/>
</dbReference>
<evidence type="ECO:0000256" key="5">
    <source>
        <dbReference type="ARBA" id="ARBA00022449"/>
    </source>
</evidence>
<evidence type="ECO:0000256" key="6">
    <source>
        <dbReference type="ARBA" id="ARBA00022475"/>
    </source>
</evidence>
<keyword evidence="10" id="KW-0472">Membrane</keyword>
<evidence type="ECO:0000256" key="1">
    <source>
        <dbReference type="ARBA" id="ARBA00003408"/>
    </source>
</evidence>
<dbReference type="GO" id="GO:0042910">
    <property type="term" value="F:xenobiotic transmembrane transporter activity"/>
    <property type="evidence" value="ECO:0007669"/>
    <property type="project" value="InterPro"/>
</dbReference>